<keyword evidence="2" id="KW-0812">Transmembrane</keyword>
<evidence type="ECO:0000256" key="2">
    <source>
        <dbReference type="SAM" id="Phobius"/>
    </source>
</evidence>
<keyword evidence="2" id="KW-0472">Membrane</keyword>
<dbReference type="GeneID" id="96002887"/>
<feature type="signal peptide" evidence="3">
    <location>
        <begin position="1"/>
        <end position="23"/>
    </location>
</feature>
<dbReference type="EMBL" id="JAAQHG020000003">
    <property type="protein sequence ID" value="KAL1590033.1"/>
    <property type="molecule type" value="Genomic_DNA"/>
</dbReference>
<name>A0AB34KYG1_9PEZI</name>
<feature type="transmembrane region" description="Helical" evidence="2">
    <location>
        <begin position="208"/>
        <end position="230"/>
    </location>
</feature>
<evidence type="ECO:0000313" key="6">
    <source>
        <dbReference type="Proteomes" id="UP000803884"/>
    </source>
</evidence>
<accession>A0AB34KYG1</accession>
<dbReference type="Pfam" id="PF14558">
    <property type="entry name" value="TRP_N"/>
    <property type="match status" value="1"/>
</dbReference>
<keyword evidence="3" id="KW-0732">Signal</keyword>
<gene>
    <name evidence="5" type="ORF">WHR41_01443</name>
</gene>
<keyword evidence="2" id="KW-1133">Transmembrane helix</keyword>
<dbReference type="RefSeq" id="XP_069233138.1">
    <property type="nucleotide sequence ID" value="XM_069370049.1"/>
</dbReference>
<sequence>MKFSSSSLTGAFAVSLSSALTRAQSASPDSSEATVFAGCQQNNASFKNTQANFTLSHDHSALDVKFQGESSVSGNATIHIWLYSQSQVLSNSVYDPCLDLALAPFCPLSEGPFNVTMNLGAQFDSITLPDVGALELAVTTDGEAALTCVEESIQGGGKGGPEEGSSLPNSNSTEGDGGNNDAVNGASASNNNETPDDSSSGSSTLEGWGVLLLSTSMIYVLQAVCLWYRVCLRMIVARQQ</sequence>
<feature type="chain" id="PRO_5044344145" description="ML-like domain-containing protein" evidence="3">
    <location>
        <begin position="24"/>
        <end position="240"/>
    </location>
</feature>
<evidence type="ECO:0000256" key="3">
    <source>
        <dbReference type="SAM" id="SignalP"/>
    </source>
</evidence>
<feature type="compositionally biased region" description="Low complexity" evidence="1">
    <location>
        <begin position="179"/>
        <end position="192"/>
    </location>
</feature>
<organism evidence="5 6">
    <name type="scientific">Cladosporium halotolerans</name>
    <dbReference type="NCBI Taxonomy" id="1052096"/>
    <lineage>
        <taxon>Eukaryota</taxon>
        <taxon>Fungi</taxon>
        <taxon>Dikarya</taxon>
        <taxon>Ascomycota</taxon>
        <taxon>Pezizomycotina</taxon>
        <taxon>Dothideomycetes</taxon>
        <taxon>Dothideomycetidae</taxon>
        <taxon>Cladosporiales</taxon>
        <taxon>Cladosporiaceae</taxon>
        <taxon>Cladosporium</taxon>
    </lineage>
</organism>
<evidence type="ECO:0000256" key="1">
    <source>
        <dbReference type="SAM" id="MobiDB-lite"/>
    </source>
</evidence>
<proteinExistence type="predicted"/>
<evidence type="ECO:0000313" key="5">
    <source>
        <dbReference type="EMBL" id="KAL1590033.1"/>
    </source>
</evidence>
<protein>
    <recommendedName>
        <fullName evidence="4">ML-like domain-containing protein</fullName>
    </recommendedName>
</protein>
<feature type="region of interest" description="Disordered" evidence="1">
    <location>
        <begin position="152"/>
        <end position="202"/>
    </location>
</feature>
<comment type="caution">
    <text evidence="5">The sequence shown here is derived from an EMBL/GenBank/DDBJ whole genome shotgun (WGS) entry which is preliminary data.</text>
</comment>
<reference evidence="5 6" key="1">
    <citation type="journal article" date="2020" name="Microbiol. Resour. Announc.">
        <title>Draft Genome Sequence of a Cladosporium Species Isolated from the Mesophotic Ascidian Didemnum maculosum.</title>
        <authorList>
            <person name="Gioti A."/>
            <person name="Siaperas R."/>
            <person name="Nikolaivits E."/>
            <person name="Le Goff G."/>
            <person name="Ouazzani J."/>
            <person name="Kotoulas G."/>
            <person name="Topakas E."/>
        </authorList>
    </citation>
    <scope>NUCLEOTIDE SEQUENCE [LARGE SCALE GENOMIC DNA]</scope>
    <source>
        <strain evidence="5 6">TM138-S3</strain>
    </source>
</reference>
<dbReference type="InterPro" id="IPR032800">
    <property type="entry name" value="TRP_N"/>
</dbReference>
<dbReference type="Proteomes" id="UP000803884">
    <property type="component" value="Unassembled WGS sequence"/>
</dbReference>
<dbReference type="AlphaFoldDB" id="A0AB34KYG1"/>
<feature type="domain" description="ML-like" evidence="4">
    <location>
        <begin position="34"/>
        <end position="153"/>
    </location>
</feature>
<evidence type="ECO:0000259" key="4">
    <source>
        <dbReference type="Pfam" id="PF14558"/>
    </source>
</evidence>
<keyword evidence="6" id="KW-1185">Reference proteome</keyword>